<dbReference type="CDD" id="cd00306">
    <property type="entry name" value="Peptidases_S8_S53"/>
    <property type="match status" value="2"/>
</dbReference>
<evidence type="ECO:0000259" key="6">
    <source>
        <dbReference type="Pfam" id="PF00082"/>
    </source>
</evidence>
<evidence type="ECO:0000256" key="4">
    <source>
        <dbReference type="ARBA" id="ARBA00022825"/>
    </source>
</evidence>
<dbReference type="AlphaFoldDB" id="A0A1X7TJ79"/>
<dbReference type="GO" id="GO:0006508">
    <property type="term" value="P:proteolysis"/>
    <property type="evidence" value="ECO:0007669"/>
    <property type="project" value="UniProtKB-KW"/>
</dbReference>
<feature type="active site" description="Charge relay system" evidence="5">
    <location>
        <position position="536"/>
    </location>
</feature>
<dbReference type="PANTHER" id="PTHR43806:SF11">
    <property type="entry name" value="CEREVISIN-RELATED"/>
    <property type="match status" value="1"/>
</dbReference>
<dbReference type="InterPro" id="IPR036852">
    <property type="entry name" value="Peptidase_S8/S53_dom_sf"/>
</dbReference>
<accession>A0A1X7TJ79</accession>
<dbReference type="eggNOG" id="KOG4266">
    <property type="taxonomic scope" value="Eukaryota"/>
</dbReference>
<dbReference type="InterPro" id="IPR050131">
    <property type="entry name" value="Peptidase_S8_subtilisin-like"/>
</dbReference>
<proteinExistence type="inferred from homology"/>
<dbReference type="InterPro" id="IPR000209">
    <property type="entry name" value="Peptidase_S8/S53_dom"/>
</dbReference>
<dbReference type="InParanoid" id="A0A1X7TJ79"/>
<sequence length="656" mass="73070">MDDIKDIPRDDILDFSYLPKEHRFVDKPQPVYGDRFKGADGILIATLGYGLNEYPFLNSDHGRYRPIKVIEQHLAVLSPEDKSQKSEKTYDHWITSPWIINSYTKTSDFIVCQTTDPDGFIVNGATAKALKQLKLIWDKRKGSYDNLVVLIPYGGQYMEDEMQEIYEATNEGIIIVCAAGREGGDVVFPAALGSVISVGVAGTGPKGREIDVSIDFETRPARLVNYDKKEVELPRDCGIAAARVAGLISLLLSRINSIMKEPGKYTDNPIKNMAMHIRDSKPNFLHTYVIRELIVNEGNGSHDPQLGYGDGEQIILSLLEMDPSFLIQKLANIVCGQMNTEKVDETDGDKIKETSEKFHDLKGKNIHVGIIDDFKVAPPSDSIEKFKWQPHPKDLHGDKCAMVLRNVSSECQIWCLNIRTPGVDSIVKFFEDCISEEYKTIDVISCSMGIPCFHLGLCTAVDKAVQAGKIIVFAAGNCGLSQQNSIFYPGRNGNIIVVGRGDGFYNRARYSSAGREMDFLAQVQCVKPNKASSGTSFAAPVVAGYIALLLEFIQKEMEYDRIEVWSGKKWENIPISKAARNVYAMRALLKLLVVKPQVHSETEGFGCLNFSALFPEYASDGLEQSDAKAFSTELAKKKIRQALKKFYKRDINLVAV</sequence>
<dbReference type="PROSITE" id="PS51892">
    <property type="entry name" value="SUBTILASE"/>
    <property type="match status" value="1"/>
</dbReference>
<reference evidence="7" key="1">
    <citation type="submission" date="2017-05" db="UniProtKB">
        <authorList>
            <consortium name="EnsemblMetazoa"/>
        </authorList>
    </citation>
    <scope>IDENTIFICATION</scope>
</reference>
<dbReference type="SUPFAM" id="SSF52743">
    <property type="entry name" value="Subtilisin-like"/>
    <property type="match status" value="2"/>
</dbReference>
<dbReference type="PANTHER" id="PTHR43806">
    <property type="entry name" value="PEPTIDASE S8"/>
    <property type="match status" value="1"/>
</dbReference>
<dbReference type="EnsemblMetazoa" id="Aqu2.1.14852_001">
    <property type="protein sequence ID" value="Aqu2.1.14852_001"/>
    <property type="gene ID" value="Aqu2.1.14852"/>
</dbReference>
<protein>
    <recommendedName>
        <fullName evidence="6">Peptidase S8/S53 domain-containing protein</fullName>
    </recommendedName>
</protein>
<organism evidence="7">
    <name type="scientific">Amphimedon queenslandica</name>
    <name type="common">Sponge</name>
    <dbReference type="NCBI Taxonomy" id="400682"/>
    <lineage>
        <taxon>Eukaryota</taxon>
        <taxon>Metazoa</taxon>
        <taxon>Porifera</taxon>
        <taxon>Demospongiae</taxon>
        <taxon>Heteroscleromorpha</taxon>
        <taxon>Haplosclerida</taxon>
        <taxon>Niphatidae</taxon>
        <taxon>Amphimedon</taxon>
    </lineage>
</organism>
<dbReference type="InterPro" id="IPR023828">
    <property type="entry name" value="Peptidase_S8_Ser-AS"/>
</dbReference>
<keyword evidence="2 5" id="KW-0645">Protease</keyword>
<dbReference type="Gene3D" id="3.40.50.200">
    <property type="entry name" value="Peptidase S8/S53 domain"/>
    <property type="match status" value="2"/>
</dbReference>
<dbReference type="Pfam" id="PF00082">
    <property type="entry name" value="Peptidase_S8"/>
    <property type="match status" value="1"/>
</dbReference>
<evidence type="ECO:0000313" key="7">
    <source>
        <dbReference type="EnsemblMetazoa" id="Aqu2.1.14852_001"/>
    </source>
</evidence>
<comment type="similarity">
    <text evidence="1 5">Belongs to the peptidase S8 family.</text>
</comment>
<evidence type="ECO:0000256" key="3">
    <source>
        <dbReference type="ARBA" id="ARBA00022801"/>
    </source>
</evidence>
<feature type="active site" description="Charge relay system" evidence="5">
    <location>
        <position position="396"/>
    </location>
</feature>
<keyword evidence="3 5" id="KW-0378">Hydrolase</keyword>
<evidence type="ECO:0000256" key="2">
    <source>
        <dbReference type="ARBA" id="ARBA00022670"/>
    </source>
</evidence>
<name>A0A1X7TJ79_AMPQE</name>
<keyword evidence="4 5" id="KW-0720">Serine protease</keyword>
<evidence type="ECO:0000256" key="1">
    <source>
        <dbReference type="ARBA" id="ARBA00011073"/>
    </source>
</evidence>
<feature type="domain" description="Peptidase S8/S53" evidence="6">
    <location>
        <begin position="439"/>
        <end position="557"/>
    </location>
</feature>
<dbReference type="PROSITE" id="PS00138">
    <property type="entry name" value="SUBTILASE_SER"/>
    <property type="match status" value="1"/>
</dbReference>
<dbReference type="GO" id="GO:0004252">
    <property type="term" value="F:serine-type endopeptidase activity"/>
    <property type="evidence" value="ECO:0007669"/>
    <property type="project" value="UniProtKB-UniRule"/>
</dbReference>
<feature type="active site" description="Charge relay system" evidence="5">
    <location>
        <position position="373"/>
    </location>
</feature>
<evidence type="ECO:0000256" key="5">
    <source>
        <dbReference type="PROSITE-ProRule" id="PRU01240"/>
    </source>
</evidence>